<protein>
    <submittedName>
        <fullName evidence="1">DNA replication protein DnaD</fullName>
    </submittedName>
</protein>
<dbReference type="RefSeq" id="WP_184189116.1">
    <property type="nucleotide sequence ID" value="NZ_JACHLE010000002.1"/>
</dbReference>
<dbReference type="AlphaFoldDB" id="A0A840KE65"/>
<keyword evidence="2" id="KW-1185">Reference proteome</keyword>
<evidence type="ECO:0000313" key="2">
    <source>
        <dbReference type="Proteomes" id="UP000592180"/>
    </source>
</evidence>
<proteinExistence type="predicted"/>
<dbReference type="EMBL" id="JACHLE010000002">
    <property type="protein sequence ID" value="MBB4806875.1"/>
    <property type="molecule type" value="Genomic_DNA"/>
</dbReference>
<dbReference type="PROSITE" id="PS51257">
    <property type="entry name" value="PROKAR_LIPOPROTEIN"/>
    <property type="match status" value="1"/>
</dbReference>
<reference evidence="1 2" key="1">
    <citation type="submission" date="2020-08" db="EMBL/GenBank/DDBJ databases">
        <title>Functional genomics of gut bacteria from endangered species of beetles.</title>
        <authorList>
            <person name="Carlos-Shanley C."/>
        </authorList>
    </citation>
    <scope>NUCLEOTIDE SEQUENCE [LARGE SCALE GENOMIC DNA]</scope>
    <source>
        <strain evidence="1 2">S00151</strain>
    </source>
</reference>
<comment type="caution">
    <text evidence="1">The sequence shown here is derived from an EMBL/GenBank/DDBJ whole genome shotgun (WGS) entry which is preliminary data.</text>
</comment>
<dbReference type="Proteomes" id="UP000592180">
    <property type="component" value="Unassembled WGS sequence"/>
</dbReference>
<gene>
    <name evidence="1" type="ORF">HNP38_002171</name>
</gene>
<evidence type="ECO:0000313" key="1">
    <source>
        <dbReference type="EMBL" id="MBB4806875.1"/>
    </source>
</evidence>
<accession>A0A840KE65</accession>
<name>A0A840KE65_9FLAO</name>
<sequence length="183" mass="21180">MMRILTILILCLLLVGCKEYKATESLKKATVKKQNLKDYIDFEYDQVIAFATVDPMEYHETGAKDLDFNKFHDTISRKLSPAQIKKLNTILSGKENKNDDSPLHADCFYPRHNIAFLDKDKKVVNHILICFECNNIESSKPSLASMKNYEDFFNSLGLKVFYSPFEHADYYNSIKLSNNSKFK</sequence>
<organism evidence="1 2">
    <name type="scientific">Chryseobacterium defluvii</name>
    <dbReference type="NCBI Taxonomy" id="160396"/>
    <lineage>
        <taxon>Bacteria</taxon>
        <taxon>Pseudomonadati</taxon>
        <taxon>Bacteroidota</taxon>
        <taxon>Flavobacteriia</taxon>
        <taxon>Flavobacteriales</taxon>
        <taxon>Weeksellaceae</taxon>
        <taxon>Chryseobacterium group</taxon>
        <taxon>Chryseobacterium</taxon>
    </lineage>
</organism>